<feature type="binding site" evidence="6">
    <location>
        <position position="78"/>
    </location>
    <ligand>
        <name>S-adenosyl-L-methionine</name>
        <dbReference type="ChEBI" id="CHEBI:59789"/>
    </ligand>
</feature>
<accession>A0A1G2HH22</accession>
<dbReference type="PANTHER" id="PTHR11265:SF0">
    <property type="entry name" value="12S RRNA N4-METHYLCYTIDINE METHYLTRANSFERASE"/>
    <property type="match status" value="1"/>
</dbReference>
<dbReference type="EC" id="2.1.1.199" evidence="6"/>
<dbReference type="STRING" id="1802165.A3F94_01310"/>
<evidence type="ECO:0000256" key="1">
    <source>
        <dbReference type="ARBA" id="ARBA00010396"/>
    </source>
</evidence>
<reference evidence="9 10" key="1">
    <citation type="journal article" date="2016" name="Nat. Commun.">
        <title>Thousands of microbial genomes shed light on interconnected biogeochemical processes in an aquifer system.</title>
        <authorList>
            <person name="Anantharaman K."/>
            <person name="Brown C.T."/>
            <person name="Hug L.A."/>
            <person name="Sharon I."/>
            <person name="Castelle C.J."/>
            <person name="Probst A.J."/>
            <person name="Thomas B.C."/>
            <person name="Singh A."/>
            <person name="Wilkins M.J."/>
            <person name="Karaoz U."/>
            <person name="Brodie E.L."/>
            <person name="Williams K.H."/>
            <person name="Hubbard S.S."/>
            <person name="Banfield J.F."/>
        </authorList>
    </citation>
    <scope>NUCLEOTIDE SEQUENCE [LARGE SCALE GENOMIC DNA]</scope>
</reference>
<dbReference type="Pfam" id="PF01795">
    <property type="entry name" value="Methyltransf_5"/>
    <property type="match status" value="1"/>
</dbReference>
<dbReference type="PROSITE" id="PS51686">
    <property type="entry name" value="SAM_MT_RSMB_NOP"/>
    <property type="match status" value="1"/>
</dbReference>
<dbReference type="EMBL" id="MHOK01000016">
    <property type="protein sequence ID" value="OGZ61805.1"/>
    <property type="molecule type" value="Genomic_DNA"/>
</dbReference>
<feature type="binding site" evidence="6 7">
    <location>
        <position position="50"/>
    </location>
    <ligand>
        <name>S-adenosyl-L-methionine</name>
        <dbReference type="ChEBI" id="CHEBI:59789"/>
    </ligand>
</feature>
<dbReference type="AlphaFoldDB" id="A0A1G2HH22"/>
<dbReference type="InterPro" id="IPR023397">
    <property type="entry name" value="SAM-dep_MeTrfase_MraW_recog"/>
</dbReference>
<comment type="function">
    <text evidence="6">Specifically methylates the N4 position of cytidine in position 1402 (C1402) of 16S rRNA.</text>
</comment>
<evidence type="ECO:0000256" key="4">
    <source>
        <dbReference type="ARBA" id="ARBA00022679"/>
    </source>
</evidence>
<dbReference type="NCBIfam" id="TIGR00006">
    <property type="entry name" value="16S rRNA (cytosine(1402)-N(4))-methyltransferase RsmH"/>
    <property type="match status" value="1"/>
</dbReference>
<dbReference type="CDD" id="cd02440">
    <property type="entry name" value="AdoMet_MTases"/>
    <property type="match status" value="1"/>
</dbReference>
<feature type="binding site" evidence="6 7">
    <location>
        <position position="99"/>
    </location>
    <ligand>
        <name>S-adenosyl-L-methionine</name>
        <dbReference type="ChEBI" id="CHEBI:59789"/>
    </ligand>
</feature>
<evidence type="ECO:0000256" key="2">
    <source>
        <dbReference type="ARBA" id="ARBA00022552"/>
    </source>
</evidence>
<comment type="similarity">
    <text evidence="7">Belongs to the class I-like SAM-binding methyltransferase superfamily. RsmB/NOP family.</text>
</comment>
<keyword evidence="2 6" id="KW-0698">rRNA processing</keyword>
<sequence length="293" mass="32840">MHDPVLLKTILSNFSPSPGNNFIDCTAGEGGHTIPLAKAVAPNGKVLAIDADSEQIANLKSNLEKEKIENVVSAHGNFKNLKQITAENSFPPADGILFDFGFSSWHIENSGRGFSFQKNEILDMRYDPTDKSIPTAADYLNSASAQDLEKIILEFGEERFAHNIAREILYARRKKTIETTQDLVNIVLEATHSRGKINPATKTFQALRMVVNNELEIIKYGLFAALDVLKPKGLIATITFHSLEDRLVKGILKEWAKQNIGEVVNKKVIKPDYIEIKRNRRSRSAKLRIFRIL</sequence>
<comment type="similarity">
    <text evidence="1 6">Belongs to the methyltransferase superfamily. RsmH family.</text>
</comment>
<feature type="binding site" evidence="6">
    <location>
        <position position="106"/>
    </location>
    <ligand>
        <name>S-adenosyl-L-methionine</name>
        <dbReference type="ChEBI" id="CHEBI:59789"/>
    </ligand>
</feature>
<dbReference type="HAMAP" id="MF_01007">
    <property type="entry name" value="16SrRNA_methyltr_H"/>
    <property type="match status" value="1"/>
</dbReference>
<keyword evidence="4 6" id="KW-0808">Transferase</keyword>
<evidence type="ECO:0000259" key="8">
    <source>
        <dbReference type="PROSITE" id="PS51686"/>
    </source>
</evidence>
<keyword evidence="6" id="KW-0963">Cytoplasm</keyword>
<evidence type="ECO:0000256" key="5">
    <source>
        <dbReference type="ARBA" id="ARBA00022691"/>
    </source>
</evidence>
<evidence type="ECO:0000313" key="9">
    <source>
        <dbReference type="EMBL" id="OGZ61805.1"/>
    </source>
</evidence>
<evidence type="ECO:0000313" key="10">
    <source>
        <dbReference type="Proteomes" id="UP000176770"/>
    </source>
</evidence>
<dbReference type="InterPro" id="IPR002903">
    <property type="entry name" value="RsmH"/>
</dbReference>
<comment type="caution">
    <text evidence="7">Lacks conserved residue(s) required for the propagation of feature annotation.</text>
</comment>
<dbReference type="InterPro" id="IPR029063">
    <property type="entry name" value="SAM-dependent_MTases_sf"/>
</dbReference>
<comment type="subcellular location">
    <subcellularLocation>
        <location evidence="6">Cytoplasm</location>
    </subcellularLocation>
</comment>
<dbReference type="InterPro" id="IPR001678">
    <property type="entry name" value="MeTrfase_RsmB-F_NOP2_dom"/>
</dbReference>
<evidence type="ECO:0000256" key="3">
    <source>
        <dbReference type="ARBA" id="ARBA00022603"/>
    </source>
</evidence>
<dbReference type="PANTHER" id="PTHR11265">
    <property type="entry name" value="S-ADENOSYL-METHYLTRANSFERASE MRAW"/>
    <property type="match status" value="1"/>
</dbReference>
<keyword evidence="7" id="KW-0694">RNA-binding</keyword>
<gene>
    <name evidence="6" type="primary">rsmH</name>
    <name evidence="9" type="ORF">A3F94_01310</name>
</gene>
<keyword evidence="5 6" id="KW-0949">S-adenosyl-L-methionine</keyword>
<dbReference type="GO" id="GO:0003723">
    <property type="term" value="F:RNA binding"/>
    <property type="evidence" value="ECO:0007669"/>
    <property type="project" value="UniProtKB-UniRule"/>
</dbReference>
<dbReference type="SUPFAM" id="SSF81799">
    <property type="entry name" value="Putative methyltransferase TM0872, insert domain"/>
    <property type="match status" value="1"/>
</dbReference>
<evidence type="ECO:0000256" key="7">
    <source>
        <dbReference type="PROSITE-ProRule" id="PRU01023"/>
    </source>
</evidence>
<dbReference type="SUPFAM" id="SSF53335">
    <property type="entry name" value="S-adenosyl-L-methionine-dependent methyltransferases"/>
    <property type="match status" value="1"/>
</dbReference>
<evidence type="ECO:0000256" key="6">
    <source>
        <dbReference type="HAMAP-Rule" id="MF_01007"/>
    </source>
</evidence>
<dbReference type="Proteomes" id="UP000176770">
    <property type="component" value="Unassembled WGS sequence"/>
</dbReference>
<dbReference type="GO" id="GO:0005737">
    <property type="term" value="C:cytoplasm"/>
    <property type="evidence" value="ECO:0007669"/>
    <property type="project" value="UniProtKB-SubCell"/>
</dbReference>
<comment type="caution">
    <text evidence="9">The sequence shown here is derived from an EMBL/GenBank/DDBJ whole genome shotgun (WGS) entry which is preliminary data.</text>
</comment>
<protein>
    <recommendedName>
        <fullName evidence="6">Ribosomal RNA small subunit methyltransferase H</fullName>
        <ecNumber evidence="6">2.1.1.199</ecNumber>
    </recommendedName>
    <alternativeName>
        <fullName evidence="6">16S rRNA m(4)C1402 methyltransferase</fullName>
    </alternativeName>
    <alternativeName>
        <fullName evidence="6">rRNA (cytosine-N(4)-)-methyltransferase RsmH</fullName>
    </alternativeName>
</protein>
<organism evidence="9 10">
    <name type="scientific">Candidatus Spechtbacteria bacterium RIFCSPLOWO2_12_FULL_38_22</name>
    <dbReference type="NCBI Taxonomy" id="1802165"/>
    <lineage>
        <taxon>Bacteria</taxon>
        <taxon>Candidatus Spechtiibacteriota</taxon>
    </lineage>
</organism>
<name>A0A1G2HH22_9BACT</name>
<dbReference type="GO" id="GO:0071424">
    <property type="term" value="F:rRNA (cytosine-N4-)-methyltransferase activity"/>
    <property type="evidence" value="ECO:0007669"/>
    <property type="project" value="UniProtKB-UniRule"/>
</dbReference>
<keyword evidence="3 6" id="KW-0489">Methyltransferase</keyword>
<dbReference type="Gene3D" id="3.40.50.150">
    <property type="entry name" value="Vaccinia Virus protein VP39"/>
    <property type="match status" value="1"/>
</dbReference>
<dbReference type="GO" id="GO:0070475">
    <property type="term" value="P:rRNA base methylation"/>
    <property type="evidence" value="ECO:0007669"/>
    <property type="project" value="UniProtKB-UniRule"/>
</dbReference>
<feature type="domain" description="SAM-dependent MTase RsmB/NOP-type" evidence="8">
    <location>
        <begin position="1"/>
        <end position="230"/>
    </location>
</feature>
<dbReference type="PIRSF" id="PIRSF004486">
    <property type="entry name" value="MraW"/>
    <property type="match status" value="1"/>
</dbReference>
<feature type="binding site" evidence="6">
    <location>
        <begin position="30"/>
        <end position="32"/>
    </location>
    <ligand>
        <name>S-adenosyl-L-methionine</name>
        <dbReference type="ChEBI" id="CHEBI:59789"/>
    </ligand>
</feature>
<dbReference type="Gene3D" id="1.10.150.170">
    <property type="entry name" value="Putative methyltransferase TM0872, insert domain"/>
    <property type="match status" value="1"/>
</dbReference>
<proteinExistence type="inferred from homology"/>
<comment type="catalytic activity">
    <reaction evidence="6">
        <text>cytidine(1402) in 16S rRNA + S-adenosyl-L-methionine = N(4)-methylcytidine(1402) in 16S rRNA + S-adenosyl-L-homocysteine + H(+)</text>
        <dbReference type="Rhea" id="RHEA:42928"/>
        <dbReference type="Rhea" id="RHEA-COMP:10286"/>
        <dbReference type="Rhea" id="RHEA-COMP:10287"/>
        <dbReference type="ChEBI" id="CHEBI:15378"/>
        <dbReference type="ChEBI" id="CHEBI:57856"/>
        <dbReference type="ChEBI" id="CHEBI:59789"/>
        <dbReference type="ChEBI" id="CHEBI:74506"/>
        <dbReference type="ChEBI" id="CHEBI:82748"/>
        <dbReference type="EC" id="2.1.1.199"/>
    </reaction>
</comment>